<evidence type="ECO:0000313" key="4">
    <source>
        <dbReference type="Proteomes" id="UP000762676"/>
    </source>
</evidence>
<feature type="transmembrane region" description="Helical" evidence="1">
    <location>
        <begin position="127"/>
        <end position="145"/>
    </location>
</feature>
<feature type="transmembrane region" description="Helical" evidence="1">
    <location>
        <begin position="166"/>
        <end position="191"/>
    </location>
</feature>
<feature type="signal peptide" evidence="2">
    <location>
        <begin position="1"/>
        <end position="17"/>
    </location>
</feature>
<protein>
    <submittedName>
        <fullName evidence="3">Uncharacterized protein</fullName>
    </submittedName>
</protein>
<keyword evidence="4" id="KW-1185">Reference proteome</keyword>
<dbReference type="PANTHER" id="PTHR33802">
    <property type="entry name" value="SI:CH211-161H7.5-RELATED"/>
    <property type="match status" value="1"/>
</dbReference>
<feature type="transmembrane region" description="Helical" evidence="1">
    <location>
        <begin position="233"/>
        <end position="250"/>
    </location>
</feature>
<name>A0AAV4HJ82_9GAST</name>
<proteinExistence type="predicted"/>
<keyword evidence="2" id="KW-0732">Signal</keyword>
<evidence type="ECO:0000313" key="3">
    <source>
        <dbReference type="EMBL" id="GFR97128.1"/>
    </source>
</evidence>
<keyword evidence="1" id="KW-0472">Membrane</keyword>
<dbReference type="Proteomes" id="UP000762676">
    <property type="component" value="Unassembled WGS sequence"/>
</dbReference>
<comment type="caution">
    <text evidence="3">The sequence shown here is derived from an EMBL/GenBank/DDBJ whole genome shotgun (WGS) entry which is preliminary data.</text>
</comment>
<dbReference type="AlphaFoldDB" id="A0AAV4HJ82"/>
<reference evidence="3 4" key="1">
    <citation type="journal article" date="2021" name="Elife">
        <title>Chloroplast acquisition without the gene transfer in kleptoplastic sea slugs, Plakobranchus ocellatus.</title>
        <authorList>
            <person name="Maeda T."/>
            <person name="Takahashi S."/>
            <person name="Yoshida T."/>
            <person name="Shimamura S."/>
            <person name="Takaki Y."/>
            <person name="Nagai Y."/>
            <person name="Toyoda A."/>
            <person name="Suzuki Y."/>
            <person name="Arimoto A."/>
            <person name="Ishii H."/>
            <person name="Satoh N."/>
            <person name="Nishiyama T."/>
            <person name="Hasebe M."/>
            <person name="Maruyama T."/>
            <person name="Minagawa J."/>
            <person name="Obokata J."/>
            <person name="Shigenobu S."/>
        </authorList>
    </citation>
    <scope>NUCLEOTIDE SEQUENCE [LARGE SCALE GENOMIC DNA]</scope>
</reference>
<keyword evidence="1" id="KW-1133">Transmembrane helix</keyword>
<feature type="transmembrane region" description="Helical" evidence="1">
    <location>
        <begin position="203"/>
        <end position="226"/>
    </location>
</feature>
<evidence type="ECO:0000256" key="2">
    <source>
        <dbReference type="SAM" id="SignalP"/>
    </source>
</evidence>
<dbReference type="PANTHER" id="PTHR33802:SF1">
    <property type="entry name" value="XK-RELATED PROTEIN"/>
    <property type="match status" value="1"/>
</dbReference>
<gene>
    <name evidence="3" type="ORF">ElyMa_006316900</name>
</gene>
<feature type="chain" id="PRO_5043988500" evidence="2">
    <location>
        <begin position="18"/>
        <end position="298"/>
    </location>
</feature>
<feature type="transmembrane region" description="Helical" evidence="1">
    <location>
        <begin position="92"/>
        <end position="115"/>
    </location>
</feature>
<accession>A0AAV4HJ82</accession>
<sequence>MLYPALAILNFVAMVVSFAINGLSGSGPDGTVFKNKTGDLSDYFYTEITPAGWTFSIWGFIYTWQALWVIYSVINICRKAPGGEPAYASPMFIPPVLFLLATCTSCLGIAWLISFDRLELEVAFSMLILYSLGTYASLFVAYRALDRASPDLVQQGRTKDIWLTRGLVHNGVGILATWVSVATLLNLAMVLTYSGDKIASVEGAATVALAVLTLEVAVFAVTDLLLLDRWTRYTLTPYAVLIIAFTGSLAKNYSAGARNSVFTIALLAVSCLLAVVKLVLTFYRHSRYPPYKGSGVLV</sequence>
<feature type="transmembrane region" description="Helical" evidence="1">
    <location>
        <begin position="48"/>
        <end position="71"/>
    </location>
</feature>
<evidence type="ECO:0000256" key="1">
    <source>
        <dbReference type="SAM" id="Phobius"/>
    </source>
</evidence>
<feature type="transmembrane region" description="Helical" evidence="1">
    <location>
        <begin position="262"/>
        <end position="283"/>
    </location>
</feature>
<keyword evidence="1" id="KW-0812">Transmembrane</keyword>
<dbReference type="EMBL" id="BMAT01012683">
    <property type="protein sequence ID" value="GFR97128.1"/>
    <property type="molecule type" value="Genomic_DNA"/>
</dbReference>
<organism evidence="3 4">
    <name type="scientific">Elysia marginata</name>
    <dbReference type="NCBI Taxonomy" id="1093978"/>
    <lineage>
        <taxon>Eukaryota</taxon>
        <taxon>Metazoa</taxon>
        <taxon>Spiralia</taxon>
        <taxon>Lophotrochozoa</taxon>
        <taxon>Mollusca</taxon>
        <taxon>Gastropoda</taxon>
        <taxon>Heterobranchia</taxon>
        <taxon>Euthyneura</taxon>
        <taxon>Panpulmonata</taxon>
        <taxon>Sacoglossa</taxon>
        <taxon>Placobranchoidea</taxon>
        <taxon>Plakobranchidae</taxon>
        <taxon>Elysia</taxon>
    </lineage>
</organism>